<dbReference type="Pfam" id="PF00126">
    <property type="entry name" value="HTH_1"/>
    <property type="match status" value="1"/>
</dbReference>
<dbReference type="Pfam" id="PF03466">
    <property type="entry name" value="LysR_substrate"/>
    <property type="match status" value="1"/>
</dbReference>
<dbReference type="InterPro" id="IPR036388">
    <property type="entry name" value="WH-like_DNA-bd_sf"/>
</dbReference>
<reference evidence="6 7" key="1">
    <citation type="submission" date="2021-03" db="EMBL/GenBank/DDBJ databases">
        <title>The complete genome sequence of Acetobacter suratthaniensis TBRC 1719.</title>
        <authorList>
            <person name="Charoenyingcharoen P."/>
            <person name="Yukphan P."/>
        </authorList>
    </citation>
    <scope>NUCLEOTIDE SEQUENCE [LARGE SCALE GENOMIC DNA]</scope>
    <source>
        <strain evidence="6 7">TBRC 1719</strain>
    </source>
</reference>
<evidence type="ECO:0000256" key="4">
    <source>
        <dbReference type="ARBA" id="ARBA00023163"/>
    </source>
</evidence>
<evidence type="ECO:0000313" key="7">
    <source>
        <dbReference type="Proteomes" id="UP000664399"/>
    </source>
</evidence>
<dbReference type="EMBL" id="JAFVMG010000014">
    <property type="protein sequence ID" value="MBO1329118.1"/>
    <property type="molecule type" value="Genomic_DNA"/>
</dbReference>
<dbReference type="PANTHER" id="PTHR30579:SF2">
    <property type="entry name" value="HTH-TYPE TRANSCRIPTIONAL REGULATOR ARGP"/>
    <property type="match status" value="1"/>
</dbReference>
<keyword evidence="7" id="KW-1185">Reference proteome</keyword>
<dbReference type="InterPro" id="IPR005119">
    <property type="entry name" value="LysR_subst-bd"/>
</dbReference>
<dbReference type="SUPFAM" id="SSF53850">
    <property type="entry name" value="Periplasmic binding protein-like II"/>
    <property type="match status" value="1"/>
</dbReference>
<dbReference type="NCBIfam" id="NF002964">
    <property type="entry name" value="PRK03635.1"/>
    <property type="match status" value="1"/>
</dbReference>
<dbReference type="InterPro" id="IPR017685">
    <property type="entry name" value="ArgP"/>
</dbReference>
<evidence type="ECO:0000256" key="1">
    <source>
        <dbReference type="ARBA" id="ARBA00009437"/>
    </source>
</evidence>
<keyword evidence="2" id="KW-0805">Transcription regulation</keyword>
<dbReference type="InterPro" id="IPR050176">
    <property type="entry name" value="LTTR"/>
</dbReference>
<dbReference type="Gene3D" id="3.40.190.290">
    <property type="match status" value="1"/>
</dbReference>
<accession>A0ABS3LP35</accession>
<dbReference type="NCBIfam" id="NF009888">
    <property type="entry name" value="PRK13348.1"/>
    <property type="match status" value="1"/>
</dbReference>
<dbReference type="SUPFAM" id="SSF46785">
    <property type="entry name" value="Winged helix' DNA-binding domain"/>
    <property type="match status" value="1"/>
</dbReference>
<organism evidence="6 7">
    <name type="scientific">Acetobacter suratthaniensis</name>
    <dbReference type="NCBI Taxonomy" id="1502841"/>
    <lineage>
        <taxon>Bacteria</taxon>
        <taxon>Pseudomonadati</taxon>
        <taxon>Pseudomonadota</taxon>
        <taxon>Alphaproteobacteria</taxon>
        <taxon>Acetobacterales</taxon>
        <taxon>Acetobacteraceae</taxon>
        <taxon>Acetobacter</taxon>
    </lineage>
</organism>
<evidence type="ECO:0000256" key="3">
    <source>
        <dbReference type="ARBA" id="ARBA00023125"/>
    </source>
</evidence>
<feature type="domain" description="HTH lysR-type" evidence="5">
    <location>
        <begin position="2"/>
        <end position="58"/>
    </location>
</feature>
<sequence>MLDYATLNAVSAVVREGSFEGAAQALGITPSAISQRVKGYEEKLGALLIIRGQPCKPTALGKALCAHIDKVRLLEAEIPQLSADAALAISRSPSLKIAVNADSLATWFPEAIAGFAKETHVFLDLLVEDEAHTADRLRSGDVMAAVTADSAPVSGCRTLHLGVLRYAACASPTFVQRYFSKGFTRDEFTTAPCMCFEKRDRLQTRWLQEVHQLSLPLHVHYIPSTQGFLDFALAGLGWGLQPLSLAQKHLAAGELIELAPHHAVDVDLYWIIPRLKSDILEKLTQHLKIQCSRNKYLEQKSV</sequence>
<proteinExistence type="inferred from homology"/>
<comment type="caution">
    <text evidence="6">The sequence shown here is derived from an EMBL/GenBank/DDBJ whole genome shotgun (WGS) entry which is preliminary data.</text>
</comment>
<dbReference type="Proteomes" id="UP000664399">
    <property type="component" value="Unassembled WGS sequence"/>
</dbReference>
<keyword evidence="3" id="KW-0238">DNA-binding</keyword>
<protein>
    <submittedName>
        <fullName evidence="6">LysR family transcriptional regulator ArgP</fullName>
    </submittedName>
</protein>
<dbReference type="NCBIfam" id="TIGR03298">
    <property type="entry name" value="argP"/>
    <property type="match status" value="1"/>
</dbReference>
<gene>
    <name evidence="6" type="ORF">J2D75_11615</name>
</gene>
<dbReference type="Gene3D" id="1.10.10.10">
    <property type="entry name" value="Winged helix-like DNA-binding domain superfamily/Winged helix DNA-binding domain"/>
    <property type="match status" value="1"/>
</dbReference>
<keyword evidence="4" id="KW-0804">Transcription</keyword>
<comment type="similarity">
    <text evidence="1">Belongs to the LysR transcriptional regulatory family.</text>
</comment>
<dbReference type="PROSITE" id="PS50931">
    <property type="entry name" value="HTH_LYSR"/>
    <property type="match status" value="1"/>
</dbReference>
<dbReference type="RefSeq" id="WP_207854983.1">
    <property type="nucleotide sequence ID" value="NZ_JAFVMG010000014.1"/>
</dbReference>
<evidence type="ECO:0000259" key="5">
    <source>
        <dbReference type="PROSITE" id="PS50931"/>
    </source>
</evidence>
<dbReference type="InterPro" id="IPR036390">
    <property type="entry name" value="WH_DNA-bd_sf"/>
</dbReference>
<dbReference type="PANTHER" id="PTHR30579">
    <property type="entry name" value="TRANSCRIPTIONAL REGULATOR"/>
    <property type="match status" value="1"/>
</dbReference>
<name>A0ABS3LP35_9PROT</name>
<dbReference type="InterPro" id="IPR000847">
    <property type="entry name" value="LysR_HTH_N"/>
</dbReference>
<evidence type="ECO:0000256" key="2">
    <source>
        <dbReference type="ARBA" id="ARBA00023015"/>
    </source>
</evidence>
<evidence type="ECO:0000313" key="6">
    <source>
        <dbReference type="EMBL" id="MBO1329118.1"/>
    </source>
</evidence>